<dbReference type="Gene3D" id="3.40.50.1000">
    <property type="entry name" value="HAD superfamily/HAD-like"/>
    <property type="match status" value="1"/>
</dbReference>
<dbReference type="Proteomes" id="UP000651120">
    <property type="component" value="Unassembled WGS sequence"/>
</dbReference>
<dbReference type="Proteomes" id="UP000256877">
    <property type="component" value="Unassembled WGS sequence"/>
</dbReference>
<dbReference type="GeneID" id="1464426"/>
<evidence type="ECO:0000313" key="5">
    <source>
        <dbReference type="Proteomes" id="UP000257123"/>
    </source>
</evidence>
<reference evidence="4 5" key="1">
    <citation type="submission" date="2017-07" db="EMBL/GenBank/DDBJ databases">
        <title>Draft genome sequence of aerobic hyperthermophilic archaea, Pyrobaculum aerophilum YKB31 and YKB32.</title>
        <authorList>
            <person name="Mochizuki T."/>
            <person name="Berliner A.J."/>
            <person name="Yoshida-Takashima Y."/>
            <person name="Takaki Y."/>
            <person name="Nunoura T."/>
            <person name="Takai K."/>
        </authorList>
    </citation>
    <scope>NUCLEOTIDE SEQUENCE [LARGE SCALE GENOMIC DNA]</scope>
    <source>
        <strain evidence="2 5">YKB31</strain>
        <strain evidence="3 4">YKB32</strain>
    </source>
</reference>
<comment type="caution">
    <text evidence="3">The sequence shown here is derived from an EMBL/GenBank/DDBJ whole genome shotgun (WGS) entry which is preliminary data.</text>
</comment>
<dbReference type="EMBL" id="NMUE01000007">
    <property type="protein sequence ID" value="RFA97255.1"/>
    <property type="molecule type" value="Genomic_DNA"/>
</dbReference>
<gene>
    <name evidence="2" type="ORF">CGL51_03325</name>
    <name evidence="3" type="ORF">CGL52_01810</name>
    <name evidence="1" type="ORF">HA333_06800</name>
</gene>
<dbReference type="Proteomes" id="UP000257123">
    <property type="component" value="Unassembled WGS sequence"/>
</dbReference>
<dbReference type="EMBL" id="DUJP01000027">
    <property type="protein sequence ID" value="HII47146.1"/>
    <property type="molecule type" value="Genomic_DNA"/>
</dbReference>
<dbReference type="OrthoDB" id="27736at2157"/>
<protein>
    <submittedName>
        <fullName evidence="1 3">Hydrolase</fullName>
    </submittedName>
</protein>
<accession>A0A371R6I2</accession>
<name>A0A371R6I2_9CREN</name>
<evidence type="ECO:0000313" key="4">
    <source>
        <dbReference type="Proteomes" id="UP000256877"/>
    </source>
</evidence>
<proteinExistence type="predicted"/>
<evidence type="ECO:0000313" key="2">
    <source>
        <dbReference type="EMBL" id="RFA97255.1"/>
    </source>
</evidence>
<dbReference type="GO" id="GO:0016787">
    <property type="term" value="F:hydrolase activity"/>
    <property type="evidence" value="ECO:0007669"/>
    <property type="project" value="UniProtKB-KW"/>
</dbReference>
<dbReference type="RefSeq" id="WP_116420680.1">
    <property type="nucleotide sequence ID" value="NZ_DAIOPL010000009.1"/>
</dbReference>
<dbReference type="SUPFAM" id="SSF56784">
    <property type="entry name" value="HAD-like"/>
    <property type="match status" value="1"/>
</dbReference>
<organism evidence="3 4">
    <name type="scientific">Pyrobaculum aerophilum</name>
    <dbReference type="NCBI Taxonomy" id="13773"/>
    <lineage>
        <taxon>Archaea</taxon>
        <taxon>Thermoproteota</taxon>
        <taxon>Thermoprotei</taxon>
        <taxon>Thermoproteales</taxon>
        <taxon>Thermoproteaceae</taxon>
        <taxon>Pyrobaculum</taxon>
    </lineage>
</organism>
<reference evidence="1" key="2">
    <citation type="journal article" date="2020" name="bioRxiv">
        <title>A rank-normalized archaeal taxonomy based on genome phylogeny resolves widespread incomplete and uneven classifications.</title>
        <authorList>
            <person name="Rinke C."/>
            <person name="Chuvochina M."/>
            <person name="Mussig A.J."/>
            <person name="Chaumeil P.-A."/>
            <person name="Waite D.W."/>
            <person name="Whitman W.B."/>
            <person name="Parks D.H."/>
            <person name="Hugenholtz P."/>
        </authorList>
    </citation>
    <scope>NUCLEOTIDE SEQUENCE</scope>
    <source>
        <strain evidence="1">UBA8839</strain>
    </source>
</reference>
<evidence type="ECO:0000313" key="1">
    <source>
        <dbReference type="EMBL" id="HII47146.1"/>
    </source>
</evidence>
<sequence>MNFIISFWGLLAERIDFWGVWREVVNSPVVDEVAWVVNQINSAGYEVPLRAVAQALAYKTGVESRVLAQLFIERVKARIKPAQCLGEFYSWLRERGKIAVLSNTPCKCFIEDFLREYKISVDLILTSDVLLKRKPLKQVFKYALSKLGAQPQNTILFGDGVEDLGALGLGIFTITIGVEGGHLSFPSLCHAVKWLATEFKD</sequence>
<evidence type="ECO:0000313" key="3">
    <source>
        <dbReference type="EMBL" id="RFB00108.1"/>
    </source>
</evidence>
<dbReference type="InterPro" id="IPR023214">
    <property type="entry name" value="HAD_sf"/>
</dbReference>
<keyword evidence="3" id="KW-0378">Hydrolase</keyword>
<dbReference type="Pfam" id="PF00702">
    <property type="entry name" value="Hydrolase"/>
    <property type="match status" value="1"/>
</dbReference>
<dbReference type="AlphaFoldDB" id="A0A371R6I2"/>
<dbReference type="InterPro" id="IPR036412">
    <property type="entry name" value="HAD-like_sf"/>
</dbReference>
<dbReference type="EMBL" id="NMUF01000003">
    <property type="protein sequence ID" value="RFB00108.1"/>
    <property type="molecule type" value="Genomic_DNA"/>
</dbReference>